<reference evidence="1 2" key="1">
    <citation type="journal article" date="2018" name="BMC Genomics">
        <title>Genomic evidence for intraspecific hybridization in a clonal and extremely halotolerant yeast.</title>
        <authorList>
            <person name="Gostincar C."/>
            <person name="Stajich J.E."/>
            <person name="Zupancic J."/>
            <person name="Zalar P."/>
            <person name="Gunde-Cimerman N."/>
        </authorList>
    </citation>
    <scope>NUCLEOTIDE SEQUENCE [LARGE SCALE GENOMIC DNA]</scope>
    <source>
        <strain evidence="1 2">EXF-10513</strain>
    </source>
</reference>
<name>A0A3M7EZD7_HORWE</name>
<dbReference type="AlphaFoldDB" id="A0A3M7EZD7"/>
<dbReference type="Pfam" id="PF11735">
    <property type="entry name" value="CAP59_mtransfer"/>
    <property type="match status" value="1"/>
</dbReference>
<evidence type="ECO:0000313" key="1">
    <source>
        <dbReference type="EMBL" id="RMY81636.1"/>
    </source>
</evidence>
<dbReference type="EMBL" id="QWIO01000935">
    <property type="protein sequence ID" value="RMY81636.1"/>
    <property type="molecule type" value="Genomic_DNA"/>
</dbReference>
<protein>
    <recommendedName>
        <fullName evidence="3">Glycosyltransferase family 69 protein</fullName>
    </recommendedName>
</protein>
<gene>
    <name evidence="1" type="ORF">D0864_08244</name>
</gene>
<dbReference type="Proteomes" id="UP000269539">
    <property type="component" value="Unassembled WGS sequence"/>
</dbReference>
<accession>A0A3M7EZD7</accession>
<evidence type="ECO:0008006" key="3">
    <source>
        <dbReference type="Google" id="ProtNLM"/>
    </source>
</evidence>
<evidence type="ECO:0000313" key="2">
    <source>
        <dbReference type="Proteomes" id="UP000269539"/>
    </source>
</evidence>
<organism evidence="1 2">
    <name type="scientific">Hortaea werneckii</name>
    <name type="common">Black yeast</name>
    <name type="synonym">Cladosporium werneckii</name>
    <dbReference type="NCBI Taxonomy" id="91943"/>
    <lineage>
        <taxon>Eukaryota</taxon>
        <taxon>Fungi</taxon>
        <taxon>Dikarya</taxon>
        <taxon>Ascomycota</taxon>
        <taxon>Pezizomycotina</taxon>
        <taxon>Dothideomycetes</taxon>
        <taxon>Dothideomycetidae</taxon>
        <taxon>Mycosphaerellales</taxon>
        <taxon>Teratosphaeriaceae</taxon>
        <taxon>Hortaea</taxon>
    </lineage>
</organism>
<dbReference type="InterPro" id="IPR021047">
    <property type="entry name" value="Mannosyltransferase_CMT1"/>
</dbReference>
<dbReference type="PANTHER" id="PTHR34144">
    <property type="entry name" value="CHROMOSOME 8, WHOLE GENOME SHOTGUN SEQUENCE"/>
    <property type="match status" value="1"/>
</dbReference>
<dbReference type="PANTHER" id="PTHR34144:SF7">
    <property type="entry name" value="EXPORT PROTEIN (CAP59), PUTATIVE (AFU_ORTHOLOGUE AFUA_7G05020)-RELATED"/>
    <property type="match status" value="1"/>
</dbReference>
<comment type="caution">
    <text evidence="1">The sequence shown here is derived from an EMBL/GenBank/DDBJ whole genome shotgun (WGS) entry which is preliminary data.</text>
</comment>
<proteinExistence type="predicted"/>
<sequence>MKIWKRKSKNLTKILCVILLGILVWTAIEVACVRSALNRQPAPWPSSLKSGKIFIASIHWNSETILRNNWIPAVLDLVKELGTQEVYISIQESGSWDRSKDALKVLDVDLDRLGVQRRIILDPTTHFDEISKPPAVTGWVSTPRDRLELRRIPYLARLRNLVMEPLFELRESGVVFDKILFLNDVVFTTQDIKNLIGTRNGNYGAACSIDFSTPPSFYDTFAMRDSEGHDALQQTWPFFRARGSRKALLANDIIPVSSCWNGMAIMDASAFYAYNLTFRGVPDSLASQHVEGSECCLIHADNPLSRTKGVWVNPHVRVGYSGLAYDSVNPNGPWLSLWTIVRGIWWNRIRRWCTTTWFSDQLRVPQLKAWEAADAARNEIGRFCLIDEMQVLVHNGWAHV</sequence>